<accession>A0A5Q4VHP2</accession>
<dbReference type="NCBIfam" id="TIGR01784">
    <property type="entry name" value="T_den_put_tspse"/>
    <property type="match status" value="1"/>
</dbReference>
<dbReference type="Pfam" id="PF12784">
    <property type="entry name" value="PDDEXK_2"/>
    <property type="match status" value="1"/>
</dbReference>
<evidence type="ECO:0000313" key="1">
    <source>
        <dbReference type="EMBL" id="TYT75792.1"/>
    </source>
</evidence>
<name>A0A5Q4VHP2_9BACT</name>
<dbReference type="InterPro" id="IPR010106">
    <property type="entry name" value="RpnA"/>
</dbReference>
<dbReference type="EMBL" id="VDMB01000002">
    <property type="protein sequence ID" value="TYT75792.1"/>
    <property type="molecule type" value="Genomic_DNA"/>
</dbReference>
<protein>
    <submittedName>
        <fullName evidence="1">Rpn family recombination-promoting nuclease/putative transposase</fullName>
    </submittedName>
</protein>
<gene>
    <name evidence="1" type="ORF">FIM25_02470</name>
</gene>
<dbReference type="OrthoDB" id="5566984at2"/>
<dbReference type="Proteomes" id="UP000321899">
    <property type="component" value="Unassembled WGS sequence"/>
</dbReference>
<dbReference type="PANTHER" id="PTHR41317:SF1">
    <property type="entry name" value="PD-(D_E)XK NUCLEASE FAMILY TRANSPOSASE"/>
    <property type="match status" value="1"/>
</dbReference>
<organism evidence="1 2">
    <name type="scientific">Desulfobotulus mexicanus</name>
    <dbReference type="NCBI Taxonomy" id="2586642"/>
    <lineage>
        <taxon>Bacteria</taxon>
        <taxon>Pseudomonadati</taxon>
        <taxon>Thermodesulfobacteriota</taxon>
        <taxon>Desulfobacteria</taxon>
        <taxon>Desulfobacterales</taxon>
        <taxon>Desulfobacteraceae</taxon>
        <taxon>Desulfobotulus</taxon>
    </lineage>
</organism>
<dbReference type="AlphaFoldDB" id="A0A5Q4VHP2"/>
<dbReference type="PANTHER" id="PTHR41317">
    <property type="entry name" value="PD-(D_E)XK NUCLEASE FAMILY TRANSPOSASE"/>
    <property type="match status" value="1"/>
</dbReference>
<keyword evidence="2" id="KW-1185">Reference proteome</keyword>
<sequence>MEAPLNQMLTDFYVKPTSDIFIKYLFGKEEHKPILIDFINAVMKNSGFPLITDLVIKNPFNIQTILNAKETILDIKAKSSDGRWIDIEMQNSDKGFFGERALYYWTALYGDQLVAGENYATLRPVVCINILDFKMFKNVDRYHLCFMLREKDTPELLLTDHLSLHFLELPKITAYNLDKSLDNWLYYLKNEGLNKEDGIMENILKNNPQIANAREKYLSFTQDEHMREAYDSHIKWKRDHDSALFFAEQKGLETGTVKGRHEGRHEEKFQTIMRLQKYRMQPEEIADITSLTPEKVRAVIAAGDKGLDLLMEEDATRH</sequence>
<evidence type="ECO:0000313" key="2">
    <source>
        <dbReference type="Proteomes" id="UP000321899"/>
    </source>
</evidence>
<proteinExistence type="predicted"/>
<reference evidence="1 2" key="1">
    <citation type="submission" date="2019-06" db="EMBL/GenBank/DDBJ databases">
        <title>Desulfobotulus mexicanus sp. nov., a novel sulfate-reducing bacterium isolated from the sediment of an alkaline crater lake in Mexico.</title>
        <authorList>
            <person name="Hirschler-Rea A."/>
        </authorList>
    </citation>
    <scope>NUCLEOTIDE SEQUENCE [LARGE SCALE GENOMIC DNA]</scope>
    <source>
        <strain evidence="1 2">PAR22N</strain>
    </source>
</reference>
<comment type="caution">
    <text evidence="1">The sequence shown here is derived from an EMBL/GenBank/DDBJ whole genome shotgun (WGS) entry which is preliminary data.</text>
</comment>